<organism evidence="1 2">
    <name type="scientific">Sinimarinibacterium thermocellulolyticum</name>
    <dbReference type="NCBI Taxonomy" id="3170016"/>
    <lineage>
        <taxon>Bacteria</taxon>
        <taxon>Pseudomonadati</taxon>
        <taxon>Pseudomonadota</taxon>
        <taxon>Gammaproteobacteria</taxon>
        <taxon>Nevskiales</taxon>
        <taxon>Nevskiaceae</taxon>
        <taxon>Sinimarinibacterium</taxon>
    </lineage>
</organism>
<dbReference type="RefSeq" id="WP_352890452.1">
    <property type="nucleotide sequence ID" value="NZ_JBEPIJ010000020.1"/>
</dbReference>
<accession>A0ABV2ACW7</accession>
<keyword evidence="2" id="KW-1185">Reference proteome</keyword>
<proteinExistence type="predicted"/>
<name>A0ABV2ACW7_9GAMM</name>
<sequence>MALLFIDGFDHYDPQQLDDFGQPWLARGKAAYLSPQAMRIPGRRPSSYALRLPEGSGGGYVKNLDAGTPSLIVGAALRVAPFENTGGEPVLLGVRDTTAGVAHLVKIGEDGRLKLYRWQSGYDQLLSTSVTTAPARGWHYIELKVVQGTGSGTLDVRVNGMLAIQLSGQDTLQDGGQLLTAFVGAVPGESCPVTVDMDDLYLADTSGTLNTTFLGDVRVDALQPQADGSLTEWTVEGASSAWAAVSDGDEASGIRADAAGLRQSFDIAPLPAMATPAIHGVQVTLLARKTDAGPGQVRGLAVSGSQTAVSADIPLQEQLAWHTALFEADPNAGSAWSEAALNAAEFGVEAG</sequence>
<dbReference type="Proteomes" id="UP001465331">
    <property type="component" value="Unassembled WGS sequence"/>
</dbReference>
<dbReference type="EMBL" id="JBEPIJ010000020">
    <property type="protein sequence ID" value="MES0875078.1"/>
    <property type="molecule type" value="Genomic_DNA"/>
</dbReference>
<reference evidence="1 2" key="1">
    <citation type="submission" date="2024-06" db="EMBL/GenBank/DDBJ databases">
        <authorList>
            <person name="Li Z."/>
            <person name="Jiang Y."/>
        </authorList>
    </citation>
    <scope>NUCLEOTIDE SEQUENCE [LARGE SCALE GENOMIC DNA]</scope>
    <source>
        <strain evidence="1 2">HSW-8</strain>
    </source>
</reference>
<evidence type="ECO:0000313" key="1">
    <source>
        <dbReference type="EMBL" id="MES0875078.1"/>
    </source>
</evidence>
<evidence type="ECO:0000313" key="2">
    <source>
        <dbReference type="Proteomes" id="UP001465331"/>
    </source>
</evidence>
<evidence type="ECO:0008006" key="3">
    <source>
        <dbReference type="Google" id="ProtNLM"/>
    </source>
</evidence>
<comment type="caution">
    <text evidence="1">The sequence shown here is derived from an EMBL/GenBank/DDBJ whole genome shotgun (WGS) entry which is preliminary data.</text>
</comment>
<protein>
    <recommendedName>
        <fullName evidence="3">Concanavalin A-like lectin/glucanases superfamily protein</fullName>
    </recommendedName>
</protein>
<gene>
    <name evidence="1" type="ORF">ABSH63_13830</name>
</gene>